<accession>A0A9Q3ADL7</accession>
<evidence type="ECO:0000256" key="2">
    <source>
        <dbReference type="SAM" id="MobiDB-lite"/>
    </source>
</evidence>
<evidence type="ECO:0000313" key="5">
    <source>
        <dbReference type="EMBL" id="MBV6287599.1"/>
    </source>
</evidence>
<feature type="compositionally biased region" description="Basic and acidic residues" evidence="2">
    <location>
        <begin position="3108"/>
        <end position="3120"/>
    </location>
</feature>
<dbReference type="PANTHER" id="PTHR35037:SF3">
    <property type="entry name" value="C-TERMINAL REGION OF AIDA-LIKE PROTEIN"/>
    <property type="match status" value="1"/>
</dbReference>
<organism evidence="5 6">
    <name type="scientific">Pseudomonas aegrilactucae</name>
    <dbReference type="NCBI Taxonomy" id="2854028"/>
    <lineage>
        <taxon>Bacteria</taxon>
        <taxon>Pseudomonadati</taxon>
        <taxon>Pseudomonadota</taxon>
        <taxon>Gammaproteobacteria</taxon>
        <taxon>Pseudomonadales</taxon>
        <taxon>Pseudomonadaceae</taxon>
        <taxon>Pseudomonas</taxon>
    </lineage>
</organism>
<name>A0A9Q3ADL7_9PSED</name>
<keyword evidence="1 3" id="KW-0732">Signal</keyword>
<feature type="region of interest" description="Disordered" evidence="2">
    <location>
        <begin position="3108"/>
        <end position="3134"/>
    </location>
</feature>
<evidence type="ECO:0000256" key="1">
    <source>
        <dbReference type="ARBA" id="ARBA00022729"/>
    </source>
</evidence>
<protein>
    <submittedName>
        <fullName evidence="5">Autotransporter-associated beta strand repeat-containing protein</fullName>
    </submittedName>
</protein>
<dbReference type="PANTHER" id="PTHR35037">
    <property type="entry name" value="C-TERMINAL REGION OF AIDA-LIKE PROTEIN"/>
    <property type="match status" value="1"/>
</dbReference>
<keyword evidence="6" id="KW-1185">Reference proteome</keyword>
<evidence type="ECO:0000259" key="4">
    <source>
        <dbReference type="PROSITE" id="PS51208"/>
    </source>
</evidence>
<feature type="signal peptide" evidence="3">
    <location>
        <begin position="1"/>
        <end position="38"/>
    </location>
</feature>
<reference evidence="5" key="1">
    <citation type="journal article" date="2022" name="Int. J. Syst. Evol. Microbiol.">
        <title>Pseudomonas aegrilactucae sp. nov. and Pseudomonas morbosilactucae sp. nov., pathogens causing bacterial rot of lettuce in Japan.</title>
        <authorList>
            <person name="Sawada H."/>
            <person name="Fujikawa T."/>
            <person name="Satou M."/>
        </authorList>
    </citation>
    <scope>NUCLEOTIDE SEQUENCE</scope>
    <source>
        <strain evidence="5">MAFF 301350</strain>
    </source>
</reference>
<dbReference type="NCBIfam" id="TIGR02601">
    <property type="entry name" value="autotrns_rpt"/>
    <property type="match status" value="19"/>
</dbReference>
<dbReference type="RefSeq" id="WP_217975640.1">
    <property type="nucleotide sequence ID" value="NZ_JAHTBI010000037.1"/>
</dbReference>
<dbReference type="InterPro" id="IPR005546">
    <property type="entry name" value="Autotransporte_beta"/>
</dbReference>
<comment type="caution">
    <text evidence="5">The sequence shown here is derived from an EMBL/GenBank/DDBJ whole genome shotgun (WGS) entry which is preliminary data.</text>
</comment>
<dbReference type="InterPro" id="IPR051551">
    <property type="entry name" value="Autotransporter_adhesion"/>
</dbReference>
<feature type="chain" id="PRO_5040395175" evidence="3">
    <location>
        <begin position="39"/>
        <end position="3411"/>
    </location>
</feature>
<dbReference type="EMBL" id="JAHTBI010000037">
    <property type="protein sequence ID" value="MBV6287599.1"/>
    <property type="molecule type" value="Genomic_DNA"/>
</dbReference>
<proteinExistence type="predicted"/>
<dbReference type="PROSITE" id="PS51208">
    <property type="entry name" value="AUTOTRANSPORTER"/>
    <property type="match status" value="1"/>
</dbReference>
<dbReference type="SMART" id="SM00869">
    <property type="entry name" value="Autotransporter"/>
    <property type="match status" value="1"/>
</dbReference>
<dbReference type="Pfam" id="PF12951">
    <property type="entry name" value="PATR"/>
    <property type="match status" value="23"/>
</dbReference>
<dbReference type="Proteomes" id="UP001106592">
    <property type="component" value="Unassembled WGS sequence"/>
</dbReference>
<feature type="domain" description="Autotransporter" evidence="4">
    <location>
        <begin position="3134"/>
        <end position="3411"/>
    </location>
</feature>
<evidence type="ECO:0000256" key="3">
    <source>
        <dbReference type="SAM" id="SignalP"/>
    </source>
</evidence>
<sequence length="3411" mass="329079">MDRRAVTLSPARVRPLSLAVSLATAGVALTLFSLPADAACVVAGSTVTCTGTPVLGLPNAYSSATNGLTLELAAGSQLNAPLLGTAVNLTGNNITLNNRGTIDPAFLGILGGLSSGVKIGNAAASTVSITNFSGGVIKGTTGLLSASLLNLNGLALSVQNGSGGVTTLLNNGSIGSSNIVGVSVLAADAPVVAVYGGGSVNMTNTGTITGRVAFQASGTTTGNTFTNSGTITGGVSMGANSTNRFNAIAGSSVSAGAGVGVNLGVASIDLLYAPTGLVDGGAGGNNTLALQNAIGGGTGTTGDGAISAANYVNFNNLVVQSGTWTLSGALTGITSTSLNGGALVFDNASTFGSGTIAVNGGALGAGAANLSLGNAIGVSAGGLSLIGDNNLTLNGIVSGTGGLTKTGAGTLSLNAANTFLGGTVLNGGVLSLASAAALGTGALSVTANSSLQGTVPLVLANAVQLTAALSLPGSNALTLGGVISGTGSLNRTGSGDLTLNGANTYQGGTTVGGGTLTLGNSAALGSGALNVTGVSRLATSSPMTLGNAINLGANLNFTGASNLVLEGAIGGTSGLIKNGPGSLTLNGSNTYQGSTTLSGGTLIVGSNTALGSGVLNAQNGTSLDASSAVALGNSISLTGVLTVVGSNDLALTGNIIGSGGLTKNGDATLTLSGINLQLGNTLLNDGRLILGSDQALGLGSLVAADGTTLDSSQDVTVGNSVSLAGNLNIGGPRDITLLGLVNGAGSLTKHGAGNLILNGANSYQGGTTLKAGTLTVGDATALGSGALTVSGASTLASNTALALNNAIGLGADLTVANSTALTLGGDISGTAGLIKTGAGVLTLSGDNTYEGGTALNAGGLLLTSATALGSGTLTAAGATTLDTSTALTLANALELTGSLSLIGAQNLALTGVISGAGGLVKSGTGDLTLSGNNTYQGDTLLGAGTLIVGSDSALGVGTLRTSTSTTLDASTAVVLGNALDIVGNLNIGGTADLTLDGVITGPGDLTKSGAATLTLNASNLYAGETLLTAGTLVLGNNNALGSGVLSVTGASTLSSGDSAVVVNSRIGLNANLTVDGSNDFGLSGAISGNGQLIKAGTGNLTLSGVNTYSGGTALSGGTLSVGNNAALGSGALTATGTSTLKNTQSIALMNTIVVNGDLTLDTASNLTLGGLISGTGNLIKAGAQELVVFGNNTFSGTLDIAQGMVTTLNANALGNPASVNLGSGTDLNLNGNTSIGALTGSGTTNIALGNTLSLGSTNLDSVFAGAFVGFGRLNKVGSGVLELSGVSTLGGTSQVSAGTLNVSGTLNGGGLTVTNGATLTGSGGLGGLVSIGNGGHLAGTSGTQLSLGSLVLAPNANIDVALGSPVTGATSLFKVAGTLTLDGTLNITDDGGLGNGIYRLFDYTSLVNNALSLGSLPGSVTPGELQLQTAIAGQVNLLINSPNLIVQFWDGAGVVPNGTVEGGSGTWNSSATNWTELNGGVQDIWLGQFAVFQGASGVVTVEGSQTTNALQFITDGYTLVAGTGGELTAINGNSGSFAVRVDPNVTATLDLPINGTGTLAKLDTGTLVLNGVNGYTGGTALNGGTLIVGNDSALGSGTLTAAAGTTLDSNTVVSLANDVSLLDQLRIGGSNALTLGGDISGTGGLLKAGAGTLTLNGDNTYVGPTALNAGKLVLGSDTALGAGALTAAAGTQLDTRTDLTLSNVLNLAGDLTLLGSNDLTLDGLVNGAGTLIKQGASNLTLNATNGFTGGTDLQAGTLTVGNAGALGSAALTVSGASSLVNSGALSLANDIVLNAGLSLPGNNDLTLAGVISGAGGLSHSGTGGLTLAGANTYTGGTQLGTGDLTLGTGGALGTGALSVNGTSTLTNTSAMSVANAVDVGGTLDVAGTSNLNLAGVLSGSGILNKNGLANLTLSGNNTFSGILNILSGSLSTVGNNALGNPAELNLGSGATLNLGGNTSLAELAGDGSVKVATGTGLQVGGGTFGGVLSGTGTLDKVGGDTLTLGGNNTLSGGTTVSGGSLMVDGSLASSSVTVNNGTTLGGSGSLGGAVTIANGGHLAVSSGRTLTIGSLVLGSGANLDAALGAPVVGTPSLIDVAGNLTLDGTLNVTDIGGFGAGVYHLINYQGALTDNGLLVGSVPNGVTPGALEVQTSINNQVNLVVGGANNNVLFWDGSQTLGNGAVDGGSGVWSAAGNNWTNASGTLNQSWNATFAVFQNSGATVTLDGVQTVNGMQFLGNGYTLAGDALELINGAGGTTNVRIGTGISATLDVAVNGSGTLAKVEGGALVLNGNNGYTGGTQLNGGTLVVGSDTALGSGALTAANGTTLDANKAVTLGNAAVLNGALTLGGSNDLSLTGVVSGSGSLLKNGAADLTLNGVNTYQGGTRLNAGSLTLGDNSALGNGVLTVGGNAALDGPVDLQLSNAISLAARLTLAGSNDLALSGVISGNGSLVKNGNGELLLTGANTYSGGTTLNAGSVVGNTRSLQGAILNNTALTFEQASNGSYTGNLTGSGTLVKSGSGQLLMTGTSGFTGNTTVNAGSLLVNGSLASANVQVNSGATLGGSGTYAGTVNVASGATLAAGGSATALSVGTLNLDAGSKLNVVLGQAAASTTVVKVAGDLQLDGTLNIADAGGFGSGVYQLFTYGGNLTDSGLLFGLLPGTTVPGQLTLQTAIAQQINLVVQGTAGELQFWNGGKSNADGTLGGGSGTWGPGTNWTDLNGNLSEAWDAQFGVFGGQPGTVTVAGKQSFTGLQFLTGGYQLVAGTGGSLAPVNAADGALAAVRVNAGASTQISAPLVGTGGIEKLDAGTLILSGANTYTGGTKVSGGTLVGDTTSLQGSIVDNAMLVFQQDANGRFSGVLSGTGSAIKQGNGSLLLTGNQPFSGKLAVNQGLLQVGNAANPGTVLGAQVTVGAGGALSGNGSVASLVNGGGVQPDPASGLTVSGNFTNSPGGTLSVVVGNPASSGLTVGGTANLGGTLVVLNSAPASGSAQYAVVTAGGGVNGTFTTVKLPDTPFYDTTLNYGNNQVGVTVSRNDTTLASVAVTPNQQAVAGALGSSGAPAAVLGAVMAQNRGGVQAALDSLSGEIHASTASALIEDSRYLREAVNDRMRQPGCSREDDPRQVLAPSNSQLTSQGCQDEAVGWARALGTWGDMDGNSNSARLDRNLEGFLLGVDRSLDDAWRVGVAAGYTRSDLDAKQRRSDASIDSYHLATYLSYQLEAFSARMGAAYSWHNIESKRDVTIGTYDDRLKAKYKARTAQVFGEVAYAIDAGGVALEPFAGLAYVNYDSDTAHEKGGAARLKANADQDITFSTVGLRAGKAFILANGTTLTPRGSLGWRHALGDTKPDADLRFIEGGAGFTTQGVPIARDSAVVEAGLDMSVGKAGKLGLGYSGQLSSDTRDHAVTLSFSMGF</sequence>
<dbReference type="InterPro" id="IPR013425">
    <property type="entry name" value="Autotrns_rpt"/>
</dbReference>
<gene>
    <name evidence="5" type="ORF">KUO17_11260</name>
</gene>
<reference evidence="5" key="2">
    <citation type="journal article" date="2023" name="Plant Pathol.">
        <title>Dismantling and reorganizing Pseudomonas marginalis sensu#lato.</title>
        <authorList>
            <person name="Sawada H."/>
            <person name="Fujikawa T."/>
            <person name="Satou M."/>
        </authorList>
    </citation>
    <scope>NUCLEOTIDE SEQUENCE</scope>
    <source>
        <strain evidence="5">MAFF 301350</strain>
    </source>
</reference>
<feature type="compositionally biased region" description="Polar residues" evidence="2">
    <location>
        <begin position="3124"/>
        <end position="3134"/>
    </location>
</feature>
<evidence type="ECO:0000313" key="6">
    <source>
        <dbReference type="Proteomes" id="UP001106592"/>
    </source>
</evidence>